<evidence type="ECO:0000313" key="13">
    <source>
        <dbReference type="EMBL" id="GLD30644.1"/>
    </source>
</evidence>
<feature type="transmembrane region" description="Helical" evidence="10">
    <location>
        <begin position="29"/>
        <end position="50"/>
    </location>
</feature>
<dbReference type="GO" id="GO:0019646">
    <property type="term" value="P:aerobic electron transport chain"/>
    <property type="evidence" value="ECO:0007669"/>
    <property type="project" value="InterPro"/>
</dbReference>
<keyword evidence="4 9" id="KW-0812">Transmembrane</keyword>
<keyword evidence="6 10" id="KW-0472">Membrane</keyword>
<feature type="transmembrane region" description="Helical" evidence="10">
    <location>
        <begin position="140"/>
        <end position="163"/>
    </location>
</feature>
<accession>A0A9P3UXF9</accession>
<dbReference type="Gene3D" id="1.20.120.80">
    <property type="entry name" value="Cytochrome c oxidase, subunit III, four-helix bundle"/>
    <property type="match status" value="1"/>
</dbReference>
<dbReference type="PANTHER" id="PTHR11403:SF6">
    <property type="entry name" value="NITRIC OXIDE REDUCTASE SUBUNIT E"/>
    <property type="match status" value="1"/>
</dbReference>
<evidence type="ECO:0000256" key="10">
    <source>
        <dbReference type="SAM" id="Phobius"/>
    </source>
</evidence>
<dbReference type="InterPro" id="IPR000298">
    <property type="entry name" value="Cyt_c_oxidase-like_su3"/>
</dbReference>
<protein>
    <recommendedName>
        <fullName evidence="3">Probable cytochrome c oxidase subunit 3</fullName>
    </recommendedName>
    <alternativeName>
        <fullName evidence="7">Cytochrome aa3 subunit 3</fullName>
    </alternativeName>
</protein>
<proteinExistence type="inferred from homology"/>
<dbReference type="InterPro" id="IPR024791">
    <property type="entry name" value="Cyt_c/ubiquinol_Oxase_su3"/>
</dbReference>
<evidence type="ECO:0000256" key="2">
    <source>
        <dbReference type="ARBA" id="ARBA00010581"/>
    </source>
</evidence>
<dbReference type="AlphaFoldDB" id="A0A9P3UXF9"/>
<evidence type="ECO:0000256" key="3">
    <source>
        <dbReference type="ARBA" id="ARBA00022347"/>
    </source>
</evidence>
<evidence type="ECO:0000256" key="4">
    <source>
        <dbReference type="ARBA" id="ARBA00022692"/>
    </source>
</evidence>
<keyword evidence="14" id="KW-1185">Reference proteome</keyword>
<evidence type="ECO:0000256" key="6">
    <source>
        <dbReference type="ARBA" id="ARBA00023136"/>
    </source>
</evidence>
<comment type="subcellular location">
    <subcellularLocation>
        <location evidence="9">Cell membrane</location>
        <topology evidence="9">Multi-pass membrane protein</topology>
    </subcellularLocation>
    <subcellularLocation>
        <location evidence="1">Membrane</location>
        <topology evidence="1">Multi-pass membrane protein</topology>
    </subcellularLocation>
</comment>
<dbReference type="GO" id="GO:0005886">
    <property type="term" value="C:plasma membrane"/>
    <property type="evidence" value="ECO:0007669"/>
    <property type="project" value="UniProtKB-SubCell"/>
</dbReference>
<dbReference type="InterPro" id="IPR035973">
    <property type="entry name" value="Cyt_c_oxidase_su3-like_sf"/>
</dbReference>
<dbReference type="Proteomes" id="UP001064782">
    <property type="component" value="Unassembled WGS sequence"/>
</dbReference>
<dbReference type="PROSITE" id="PS50253">
    <property type="entry name" value="COX3"/>
    <property type="match status" value="1"/>
</dbReference>
<evidence type="ECO:0000313" key="14">
    <source>
        <dbReference type="Proteomes" id="UP001064782"/>
    </source>
</evidence>
<reference evidence="13" key="1">
    <citation type="submission" date="2022-08" db="EMBL/GenBank/DDBJ databases">
        <title>Mycobacterium kiyosense sp. nov., scotochromogenic slow-glowing species isolated from respiratory specimens.</title>
        <authorList>
            <person name="Fukano H."/>
            <person name="Kazumi Y."/>
            <person name="Sakagami N."/>
            <person name="Ato M."/>
            <person name="Mitarai S."/>
            <person name="Hoshino Y."/>
        </authorList>
    </citation>
    <scope>NUCLEOTIDE SEQUENCE</scope>
    <source>
        <strain evidence="13">1413</strain>
        <strain evidence="12">SRL2020-028</strain>
    </source>
</reference>
<dbReference type="GeneID" id="83632876"/>
<sequence length="204" mass="22601">MVSNTEARTADAVPPAPNKSWRTPAEGGVWIFIFGDMSVFAVFFVLYLLVRFDNPAQAALDQAALNKNFGAINTVLLLVSSLFVVLAARAVRSGTQSRHAPKFIVGASICGAGFLVIKIVEYTEKVQHGITPYTSNFFMYYYVLTGLHAFHLLIGLAVLTGLFKLTRQPDMGAKNYSLFESGACFWHMVDLLWIVLFPLIFLVR</sequence>
<evidence type="ECO:0000256" key="9">
    <source>
        <dbReference type="RuleBase" id="RU003376"/>
    </source>
</evidence>
<name>A0A9P3UXF9_9MYCO</name>
<evidence type="ECO:0000256" key="7">
    <source>
        <dbReference type="ARBA" id="ARBA00031400"/>
    </source>
</evidence>
<feature type="transmembrane region" description="Helical" evidence="10">
    <location>
        <begin position="103"/>
        <end position="120"/>
    </location>
</feature>
<comment type="caution">
    <text evidence="13">The sequence shown here is derived from an EMBL/GenBank/DDBJ whole genome shotgun (WGS) entry which is preliminary data.</text>
</comment>
<dbReference type="InterPro" id="IPR013833">
    <property type="entry name" value="Cyt_c_oxidase_su3_a-hlx"/>
</dbReference>
<gene>
    <name evidence="13" type="ORF">Mkiyose1413_25270</name>
    <name evidence="12" type="ORF">SRL2020028_16740</name>
</gene>
<comment type="similarity">
    <text evidence="2 9">Belongs to the cytochrome c oxidase subunit 3 family.</text>
</comment>
<dbReference type="EMBL" id="BRXE01000011">
    <property type="protein sequence ID" value="GLB82418.1"/>
    <property type="molecule type" value="Genomic_DNA"/>
</dbReference>
<dbReference type="SUPFAM" id="SSF81452">
    <property type="entry name" value="Cytochrome c oxidase subunit III-like"/>
    <property type="match status" value="1"/>
</dbReference>
<dbReference type="EMBL" id="BRZI01000016">
    <property type="protein sequence ID" value="GLD30644.1"/>
    <property type="molecule type" value="Genomic_DNA"/>
</dbReference>
<dbReference type="RefSeq" id="WP_238305257.1">
    <property type="nucleotide sequence ID" value="NZ_BRXE01000011.1"/>
</dbReference>
<evidence type="ECO:0000259" key="11">
    <source>
        <dbReference type="PROSITE" id="PS50253"/>
    </source>
</evidence>
<dbReference type="Proteomes" id="UP001165663">
    <property type="component" value="Unassembled WGS sequence"/>
</dbReference>
<dbReference type="GO" id="GO:0004129">
    <property type="term" value="F:cytochrome-c oxidase activity"/>
    <property type="evidence" value="ECO:0007669"/>
    <property type="project" value="UniProtKB-EC"/>
</dbReference>
<organism evidence="13 14">
    <name type="scientific">Mycobacterium kiyosense</name>
    <dbReference type="NCBI Taxonomy" id="2871094"/>
    <lineage>
        <taxon>Bacteria</taxon>
        <taxon>Bacillati</taxon>
        <taxon>Actinomycetota</taxon>
        <taxon>Actinomycetes</taxon>
        <taxon>Mycobacteriales</taxon>
        <taxon>Mycobacteriaceae</taxon>
        <taxon>Mycobacterium</taxon>
    </lineage>
</organism>
<feature type="transmembrane region" description="Helical" evidence="10">
    <location>
        <begin position="184"/>
        <end position="203"/>
    </location>
</feature>
<evidence type="ECO:0000313" key="12">
    <source>
        <dbReference type="EMBL" id="GLB82418.1"/>
    </source>
</evidence>
<comment type="catalytic activity">
    <reaction evidence="8">
        <text>4 Fe(II)-[cytochrome c] + O2 + 8 H(+)(in) = 4 Fe(III)-[cytochrome c] + 2 H2O + 4 H(+)(out)</text>
        <dbReference type="Rhea" id="RHEA:11436"/>
        <dbReference type="Rhea" id="RHEA-COMP:10350"/>
        <dbReference type="Rhea" id="RHEA-COMP:14399"/>
        <dbReference type="ChEBI" id="CHEBI:15377"/>
        <dbReference type="ChEBI" id="CHEBI:15378"/>
        <dbReference type="ChEBI" id="CHEBI:15379"/>
        <dbReference type="ChEBI" id="CHEBI:29033"/>
        <dbReference type="ChEBI" id="CHEBI:29034"/>
        <dbReference type="EC" id="7.1.1.9"/>
    </reaction>
</comment>
<dbReference type="Pfam" id="PF00510">
    <property type="entry name" value="COX3"/>
    <property type="match status" value="1"/>
</dbReference>
<dbReference type="PANTHER" id="PTHR11403">
    <property type="entry name" value="CYTOCHROME C OXIDASE SUBUNIT III"/>
    <property type="match status" value="1"/>
</dbReference>
<feature type="domain" description="Heme-copper oxidase subunit III family profile" evidence="11">
    <location>
        <begin position="28"/>
        <end position="204"/>
    </location>
</feature>
<keyword evidence="5 10" id="KW-1133">Transmembrane helix</keyword>
<evidence type="ECO:0000256" key="8">
    <source>
        <dbReference type="ARBA" id="ARBA00047816"/>
    </source>
</evidence>
<evidence type="ECO:0000256" key="5">
    <source>
        <dbReference type="ARBA" id="ARBA00022989"/>
    </source>
</evidence>
<evidence type="ECO:0000256" key="1">
    <source>
        <dbReference type="ARBA" id="ARBA00004141"/>
    </source>
</evidence>
<feature type="transmembrane region" description="Helical" evidence="10">
    <location>
        <begin position="70"/>
        <end position="91"/>
    </location>
</feature>